<accession>A0ACC0WX38</accession>
<protein>
    <submittedName>
        <fullName evidence="1">Uncharacterized protein</fullName>
    </submittedName>
</protein>
<name>A0ACC0WX38_9STRA</name>
<dbReference type="EMBL" id="CM047580">
    <property type="protein sequence ID" value="KAI9922546.1"/>
    <property type="molecule type" value="Genomic_DNA"/>
</dbReference>
<comment type="caution">
    <text evidence="1">The sequence shown here is derived from an EMBL/GenBank/DDBJ whole genome shotgun (WGS) entry which is preliminary data.</text>
</comment>
<keyword evidence="2" id="KW-1185">Reference proteome</keyword>
<sequence length="185" mass="20624">MALLFRGFRPSVLALPSASPLARSFGHERSASYRPMSTQAPRATILPIDLATSSTNSKPPPELQRLHRNAAILTQLHNQIQSLGNAPSSQRDAFYIVDTAADEDRYKLWQTHLTNVRPYYAVKCNPDPVFIESLARIGEGFDCARVVVEVVFEPVVEVFIQPIVETSLKDLYKQPLKAGMKSNDD</sequence>
<evidence type="ECO:0000313" key="2">
    <source>
        <dbReference type="Proteomes" id="UP001163321"/>
    </source>
</evidence>
<proteinExistence type="predicted"/>
<reference evidence="1 2" key="1">
    <citation type="journal article" date="2022" name="bioRxiv">
        <title>The genome of the oomycete Peronosclerospora sorghi, a cosmopolitan pathogen of maize and sorghum, is inflated with dispersed pseudogenes.</title>
        <authorList>
            <person name="Fletcher K."/>
            <person name="Martin F."/>
            <person name="Isakeit T."/>
            <person name="Cavanaugh K."/>
            <person name="Magill C."/>
            <person name="Michelmore R."/>
        </authorList>
    </citation>
    <scope>NUCLEOTIDE SEQUENCE [LARGE SCALE GENOMIC DNA]</scope>
    <source>
        <strain evidence="1">P6</strain>
    </source>
</reference>
<dbReference type="Proteomes" id="UP001163321">
    <property type="component" value="Chromosome 1"/>
</dbReference>
<evidence type="ECO:0000313" key="1">
    <source>
        <dbReference type="EMBL" id="KAI9922546.1"/>
    </source>
</evidence>
<gene>
    <name evidence="1" type="ORF">PsorP6_001113</name>
</gene>
<organism evidence="1 2">
    <name type="scientific">Peronosclerospora sorghi</name>
    <dbReference type="NCBI Taxonomy" id="230839"/>
    <lineage>
        <taxon>Eukaryota</taxon>
        <taxon>Sar</taxon>
        <taxon>Stramenopiles</taxon>
        <taxon>Oomycota</taxon>
        <taxon>Peronosporomycetes</taxon>
        <taxon>Peronosporales</taxon>
        <taxon>Peronosporaceae</taxon>
        <taxon>Peronosclerospora</taxon>
    </lineage>
</organism>